<sequence length="63" mass="6855">MAEQPARTVLSDIDIPFGSLVLFFVKAALAVIPAAIIVSFILALIGWVFRAIFGFGHMSWMMG</sequence>
<keyword evidence="1" id="KW-0812">Transmembrane</keyword>
<reference evidence="2" key="1">
    <citation type="submission" date="2016-07" db="EMBL/GenBank/DDBJ databases">
        <title>Microvirga ossetica sp. nov. a new species of rhizobia isolated from root nodules of the legume species Vicia alpestris Steven originated from North Ossetia region in the Caucasus.</title>
        <authorList>
            <person name="Safronova V.I."/>
            <person name="Kuznetsova I.G."/>
            <person name="Sazanova A.L."/>
            <person name="Belimov A."/>
            <person name="Andronov E."/>
            <person name="Osledkin Y.S."/>
            <person name="Onishchuk O.P."/>
            <person name="Kurchak O.N."/>
            <person name="Shaposhnikov A.I."/>
            <person name="Willems A."/>
            <person name="Tikhonovich I.A."/>
        </authorList>
    </citation>
    <scope>NUCLEOTIDE SEQUENCE [LARGE SCALE GENOMIC DNA]</scope>
    <source>
        <strain evidence="2">V5/3M</strain>
    </source>
</reference>
<dbReference type="EMBL" id="CP016616">
    <property type="protein sequence ID" value="ANY79902.1"/>
    <property type="molecule type" value="Genomic_DNA"/>
</dbReference>
<dbReference type="AlphaFoldDB" id="A0A1B2EJ89"/>
<organism evidence="2">
    <name type="scientific">Microvirga ossetica</name>
    <dbReference type="NCBI Taxonomy" id="1882682"/>
    <lineage>
        <taxon>Bacteria</taxon>
        <taxon>Pseudomonadati</taxon>
        <taxon>Pseudomonadota</taxon>
        <taxon>Alphaproteobacteria</taxon>
        <taxon>Hyphomicrobiales</taxon>
        <taxon>Methylobacteriaceae</taxon>
        <taxon>Microvirga</taxon>
    </lineage>
</organism>
<evidence type="ECO:0000313" key="2">
    <source>
        <dbReference type="EMBL" id="ANY79902.1"/>
    </source>
</evidence>
<dbReference type="RefSeq" id="WP_099510918.1">
    <property type="nucleotide sequence ID" value="NZ_CP016616.1"/>
</dbReference>
<accession>A0A1B2EJ89</accession>
<dbReference type="KEGG" id="moc:BB934_18120"/>
<gene>
    <name evidence="2" type="ORF">BB934_18120</name>
</gene>
<keyword evidence="1" id="KW-1133">Transmembrane helix</keyword>
<name>A0A1B2EJ89_9HYPH</name>
<protein>
    <submittedName>
        <fullName evidence="2">Uncharacterized protein</fullName>
    </submittedName>
</protein>
<evidence type="ECO:0000256" key="1">
    <source>
        <dbReference type="SAM" id="Phobius"/>
    </source>
</evidence>
<keyword evidence="1" id="KW-0472">Membrane</keyword>
<feature type="transmembrane region" description="Helical" evidence="1">
    <location>
        <begin position="20"/>
        <end position="53"/>
    </location>
</feature>
<proteinExistence type="predicted"/>